<gene>
    <name evidence="10" type="ORF">CN311_07185</name>
</gene>
<evidence type="ECO:0000256" key="1">
    <source>
        <dbReference type="ARBA" id="ARBA00005641"/>
    </source>
</evidence>
<dbReference type="InterPro" id="IPR001547">
    <property type="entry name" value="Glyco_hydro_5"/>
</dbReference>
<evidence type="ECO:0000256" key="3">
    <source>
        <dbReference type="ARBA" id="ARBA00023001"/>
    </source>
</evidence>
<reference evidence="10 11" key="1">
    <citation type="submission" date="2017-09" db="EMBL/GenBank/DDBJ databases">
        <title>Mesorhizobum sanjuanii sp. nov. isolated from nodules of Lotus tenuis in saline-alkaline lowlands of Flooding Pampa.</title>
        <authorList>
            <person name="Sannazzaro A.I."/>
            <person name="Torres Tejerizo G.A."/>
            <person name="Fontana F."/>
            <person name="Cumpa Velazquez L.M."/>
            <person name="Hansen L."/>
            <person name="Pistorio M."/>
            <person name="Estrella M.J."/>
        </authorList>
    </citation>
    <scope>NUCLEOTIDE SEQUENCE [LARGE SCALE GENOMIC DNA]</scope>
    <source>
        <strain evidence="10 11">BSA136</strain>
    </source>
</reference>
<evidence type="ECO:0000256" key="4">
    <source>
        <dbReference type="ARBA" id="ARBA00023277"/>
    </source>
</evidence>
<dbReference type="GO" id="GO:0008422">
    <property type="term" value="F:beta-glucosidase activity"/>
    <property type="evidence" value="ECO:0007669"/>
    <property type="project" value="TreeGrafter"/>
</dbReference>
<evidence type="ECO:0000256" key="2">
    <source>
        <dbReference type="ARBA" id="ARBA00022801"/>
    </source>
</evidence>
<comment type="similarity">
    <text evidence="1 7">Belongs to the glycosyl hydrolase 5 (cellulase A) family.</text>
</comment>
<evidence type="ECO:0000256" key="5">
    <source>
        <dbReference type="ARBA" id="ARBA00023295"/>
    </source>
</evidence>
<dbReference type="SUPFAM" id="SSF51445">
    <property type="entry name" value="(Trans)glycosidases"/>
    <property type="match status" value="1"/>
</dbReference>
<protein>
    <submittedName>
        <fullName evidence="10">Glycoside hydrolase family 5</fullName>
    </submittedName>
</protein>
<proteinExistence type="inferred from homology"/>
<dbReference type="EMBL" id="NWQG01000040">
    <property type="protein sequence ID" value="PDQ21752.1"/>
    <property type="molecule type" value="Genomic_DNA"/>
</dbReference>
<keyword evidence="4" id="KW-0119">Carbohydrate metabolism</keyword>
<dbReference type="GO" id="GO:0005576">
    <property type="term" value="C:extracellular region"/>
    <property type="evidence" value="ECO:0007669"/>
    <property type="project" value="TreeGrafter"/>
</dbReference>
<dbReference type="GO" id="GO:0030245">
    <property type="term" value="P:cellulose catabolic process"/>
    <property type="evidence" value="ECO:0007669"/>
    <property type="project" value="UniProtKB-KW"/>
</dbReference>
<feature type="domain" description="Glycoside hydrolase family 5" evidence="9">
    <location>
        <begin position="73"/>
        <end position="386"/>
    </location>
</feature>
<dbReference type="InterPro" id="IPR017853">
    <property type="entry name" value="GH"/>
</dbReference>
<comment type="caution">
    <text evidence="10">The sequence shown here is derived from an EMBL/GenBank/DDBJ whole genome shotgun (WGS) entry which is preliminary data.</text>
</comment>
<keyword evidence="2 7" id="KW-0378">Hydrolase</keyword>
<evidence type="ECO:0000256" key="7">
    <source>
        <dbReference type="RuleBase" id="RU361153"/>
    </source>
</evidence>
<evidence type="ECO:0000259" key="9">
    <source>
        <dbReference type="Pfam" id="PF00150"/>
    </source>
</evidence>
<keyword evidence="11" id="KW-1185">Reference proteome</keyword>
<dbReference type="InterPro" id="IPR050386">
    <property type="entry name" value="Glycosyl_hydrolase_5"/>
</dbReference>
<dbReference type="AlphaFoldDB" id="A0A2A6FJ23"/>
<keyword evidence="8" id="KW-0732">Signal</keyword>
<organism evidence="10 11">
    <name type="scientific">Mesorhizobium sanjuanii</name>
    <dbReference type="NCBI Taxonomy" id="2037900"/>
    <lineage>
        <taxon>Bacteria</taxon>
        <taxon>Pseudomonadati</taxon>
        <taxon>Pseudomonadota</taxon>
        <taxon>Alphaproteobacteria</taxon>
        <taxon>Hyphomicrobiales</taxon>
        <taxon>Phyllobacteriaceae</taxon>
        <taxon>Mesorhizobium</taxon>
    </lineage>
</organism>
<dbReference type="Gene3D" id="3.20.20.80">
    <property type="entry name" value="Glycosidases"/>
    <property type="match status" value="1"/>
</dbReference>
<keyword evidence="5 7" id="KW-0326">Glycosidase</keyword>
<evidence type="ECO:0000256" key="6">
    <source>
        <dbReference type="ARBA" id="ARBA00023326"/>
    </source>
</evidence>
<evidence type="ECO:0000256" key="8">
    <source>
        <dbReference type="SAM" id="SignalP"/>
    </source>
</evidence>
<dbReference type="GO" id="GO:0009986">
    <property type="term" value="C:cell surface"/>
    <property type="evidence" value="ECO:0007669"/>
    <property type="project" value="TreeGrafter"/>
</dbReference>
<dbReference type="PANTHER" id="PTHR31297:SF41">
    <property type="entry name" value="ENDOGLUCANASE, PUTATIVE (AFU_ORTHOLOGUE AFUA_5G01830)-RELATED"/>
    <property type="match status" value="1"/>
</dbReference>
<dbReference type="PANTHER" id="PTHR31297">
    <property type="entry name" value="GLUCAN ENDO-1,6-BETA-GLUCOSIDASE B"/>
    <property type="match status" value="1"/>
</dbReference>
<keyword evidence="6" id="KW-0624">Polysaccharide degradation</keyword>
<dbReference type="Pfam" id="PF00150">
    <property type="entry name" value="Cellulase"/>
    <property type="match status" value="1"/>
</dbReference>
<evidence type="ECO:0000313" key="11">
    <source>
        <dbReference type="Proteomes" id="UP000219182"/>
    </source>
</evidence>
<dbReference type="Proteomes" id="UP000219182">
    <property type="component" value="Unassembled WGS sequence"/>
</dbReference>
<name>A0A2A6FJ23_9HYPH</name>
<evidence type="ECO:0000313" key="10">
    <source>
        <dbReference type="EMBL" id="PDQ21752.1"/>
    </source>
</evidence>
<dbReference type="RefSeq" id="WP_097572636.1">
    <property type="nucleotide sequence ID" value="NZ_NWQG01000040.1"/>
</dbReference>
<keyword evidence="3" id="KW-0136">Cellulose degradation</keyword>
<sequence length="413" mass="45299">MKRVVCVAVWLLAIATAAGAAPIRLERGVGVHEWLNWSPVGKDGAYSWPPYRSEQEWLAGHRPLTDWPGGDEFARIRSMGFDFIRLSVDPGPLLASEGARRQQALDILAAAVERVTSTGLKVVFDLHGVTQVRAYSMEMIYGGADSEGVAHYREMVVAVATMLVKIGTDKVALEPYNEPAYYPCDSSGSDDWQRIMAGTVHDIRMVSSELTIVATGACGGSIAGLVNLTPSFDDPNLYYSFHMYEPHSFTHQRPDEANAFASGLPWPASSSTPEVVSELLKIRMDAAGLSKVEQVMNMATAQQAITRYFAQDWGQGQLEASFRQALDWAEGHGIPGRRLFMGEFGVILMSADGRMGAPDADRLRYLSAVRREAERFAIPWSVWEFSNPYGMTLILPDGPAVPDPEMLQALGLP</sequence>
<feature type="signal peptide" evidence="8">
    <location>
        <begin position="1"/>
        <end position="20"/>
    </location>
</feature>
<feature type="chain" id="PRO_5018176655" evidence="8">
    <location>
        <begin position="21"/>
        <end position="413"/>
    </location>
</feature>
<accession>A0A2A6FJ23</accession>